<accession>A0A8J3ZCM9</accession>
<dbReference type="Proteomes" id="UP000612585">
    <property type="component" value="Unassembled WGS sequence"/>
</dbReference>
<gene>
    <name evidence="1" type="ORF">Vau01_090600</name>
</gene>
<sequence length="59" mass="6289">MVAVRLARGWVGYGGSVHRAGDFVDVDAITLAKLEACGVVTCWESTDSPSDTESSDEDR</sequence>
<protein>
    <submittedName>
        <fullName evidence="1">Uncharacterized protein</fullName>
    </submittedName>
</protein>
<name>A0A8J3ZCM9_9ACTN</name>
<organism evidence="1 2">
    <name type="scientific">Virgisporangium aurantiacum</name>
    <dbReference type="NCBI Taxonomy" id="175570"/>
    <lineage>
        <taxon>Bacteria</taxon>
        <taxon>Bacillati</taxon>
        <taxon>Actinomycetota</taxon>
        <taxon>Actinomycetes</taxon>
        <taxon>Micromonosporales</taxon>
        <taxon>Micromonosporaceae</taxon>
        <taxon>Virgisporangium</taxon>
    </lineage>
</organism>
<dbReference type="EMBL" id="BOPG01000067">
    <property type="protein sequence ID" value="GIJ61544.1"/>
    <property type="molecule type" value="Genomic_DNA"/>
</dbReference>
<comment type="caution">
    <text evidence="1">The sequence shown here is derived from an EMBL/GenBank/DDBJ whole genome shotgun (WGS) entry which is preliminary data.</text>
</comment>
<keyword evidence="2" id="KW-1185">Reference proteome</keyword>
<proteinExistence type="predicted"/>
<reference evidence="1" key="1">
    <citation type="submission" date="2021-01" db="EMBL/GenBank/DDBJ databases">
        <title>Whole genome shotgun sequence of Virgisporangium aurantiacum NBRC 16421.</title>
        <authorList>
            <person name="Komaki H."/>
            <person name="Tamura T."/>
        </authorList>
    </citation>
    <scope>NUCLEOTIDE SEQUENCE</scope>
    <source>
        <strain evidence="1">NBRC 16421</strain>
    </source>
</reference>
<dbReference type="RefSeq" id="WP_204006539.1">
    <property type="nucleotide sequence ID" value="NZ_BOPG01000067.1"/>
</dbReference>
<evidence type="ECO:0000313" key="2">
    <source>
        <dbReference type="Proteomes" id="UP000612585"/>
    </source>
</evidence>
<dbReference type="AlphaFoldDB" id="A0A8J3ZCM9"/>
<evidence type="ECO:0000313" key="1">
    <source>
        <dbReference type="EMBL" id="GIJ61544.1"/>
    </source>
</evidence>